<evidence type="ECO:0000313" key="1">
    <source>
        <dbReference type="EMBL" id="KAF0557521.1"/>
    </source>
</evidence>
<gene>
    <name evidence="1" type="ORF">F8M41_013291</name>
</gene>
<dbReference type="Gene3D" id="1.10.630.10">
    <property type="entry name" value="Cytochrome P450"/>
    <property type="match status" value="1"/>
</dbReference>
<dbReference type="GO" id="GO:0004497">
    <property type="term" value="F:monooxygenase activity"/>
    <property type="evidence" value="ECO:0007669"/>
    <property type="project" value="InterPro"/>
</dbReference>
<keyword evidence="2" id="KW-1185">Reference proteome</keyword>
<name>A0A8H4B3N5_GIGMA</name>
<organism evidence="1 2">
    <name type="scientific">Gigaspora margarita</name>
    <dbReference type="NCBI Taxonomy" id="4874"/>
    <lineage>
        <taxon>Eukaryota</taxon>
        <taxon>Fungi</taxon>
        <taxon>Fungi incertae sedis</taxon>
        <taxon>Mucoromycota</taxon>
        <taxon>Glomeromycotina</taxon>
        <taxon>Glomeromycetes</taxon>
        <taxon>Diversisporales</taxon>
        <taxon>Gigasporaceae</taxon>
        <taxon>Gigaspora</taxon>
    </lineage>
</organism>
<dbReference type="AlphaFoldDB" id="A0A8H4B3N5"/>
<dbReference type="GO" id="GO:0005506">
    <property type="term" value="F:iron ion binding"/>
    <property type="evidence" value="ECO:0007669"/>
    <property type="project" value="InterPro"/>
</dbReference>
<protein>
    <submittedName>
        <fullName evidence="1">Cytochrome P450</fullName>
    </submittedName>
</protein>
<sequence>MTEECEVAGYKWAAEVFDPDRFYNVGQDNDKQLENKYSLIIFGGSPRIYPERKLALSELLLLMASICIYYNVELMDMHKPLKIVAAKVKLVLESIKFIK</sequence>
<dbReference type="EMBL" id="WTPW01000028">
    <property type="protein sequence ID" value="KAF0557521.1"/>
    <property type="molecule type" value="Genomic_DNA"/>
</dbReference>
<dbReference type="Proteomes" id="UP000439903">
    <property type="component" value="Unassembled WGS sequence"/>
</dbReference>
<accession>A0A8H4B3N5</accession>
<reference evidence="1 2" key="1">
    <citation type="journal article" date="2019" name="Environ. Microbiol.">
        <title>At the nexus of three kingdoms: the genome of the mycorrhizal fungus Gigaspora margarita provides insights into plant, endobacterial and fungal interactions.</title>
        <authorList>
            <person name="Venice F."/>
            <person name="Ghignone S."/>
            <person name="Salvioli di Fossalunga A."/>
            <person name="Amselem J."/>
            <person name="Novero M."/>
            <person name="Xianan X."/>
            <person name="Sedzielewska Toro K."/>
            <person name="Morin E."/>
            <person name="Lipzen A."/>
            <person name="Grigoriev I.V."/>
            <person name="Henrissat B."/>
            <person name="Martin F.M."/>
            <person name="Bonfante P."/>
        </authorList>
    </citation>
    <scope>NUCLEOTIDE SEQUENCE [LARGE SCALE GENOMIC DNA]</scope>
    <source>
        <strain evidence="1 2">BEG34</strain>
    </source>
</reference>
<dbReference type="SUPFAM" id="SSF48264">
    <property type="entry name" value="Cytochrome P450"/>
    <property type="match status" value="1"/>
</dbReference>
<dbReference type="InterPro" id="IPR036396">
    <property type="entry name" value="Cyt_P450_sf"/>
</dbReference>
<proteinExistence type="predicted"/>
<evidence type="ECO:0000313" key="2">
    <source>
        <dbReference type="Proteomes" id="UP000439903"/>
    </source>
</evidence>
<comment type="caution">
    <text evidence="1">The sequence shown here is derived from an EMBL/GenBank/DDBJ whole genome shotgun (WGS) entry which is preliminary data.</text>
</comment>
<dbReference type="GO" id="GO:0020037">
    <property type="term" value="F:heme binding"/>
    <property type="evidence" value="ECO:0007669"/>
    <property type="project" value="InterPro"/>
</dbReference>
<dbReference type="GO" id="GO:0016705">
    <property type="term" value="F:oxidoreductase activity, acting on paired donors, with incorporation or reduction of molecular oxygen"/>
    <property type="evidence" value="ECO:0007669"/>
    <property type="project" value="InterPro"/>
</dbReference>